<dbReference type="PROSITE" id="PS00463">
    <property type="entry name" value="ZN2_CY6_FUNGAL_1"/>
    <property type="match status" value="1"/>
</dbReference>
<dbReference type="SMART" id="SM00066">
    <property type="entry name" value="GAL4"/>
    <property type="match status" value="1"/>
</dbReference>
<dbReference type="InterPro" id="IPR036864">
    <property type="entry name" value="Zn2-C6_fun-type_DNA-bd_sf"/>
</dbReference>
<feature type="domain" description="Zn(2)-C6 fungal-type" evidence="3">
    <location>
        <begin position="10"/>
        <end position="38"/>
    </location>
</feature>
<evidence type="ECO:0000259" key="3">
    <source>
        <dbReference type="PROSITE" id="PS50048"/>
    </source>
</evidence>
<dbReference type="Pfam" id="PF00172">
    <property type="entry name" value="Zn_clus"/>
    <property type="match status" value="1"/>
</dbReference>
<dbReference type="GO" id="GO:0008270">
    <property type="term" value="F:zinc ion binding"/>
    <property type="evidence" value="ECO:0007669"/>
    <property type="project" value="InterPro"/>
</dbReference>
<evidence type="ECO:0000256" key="1">
    <source>
        <dbReference type="ARBA" id="ARBA00023242"/>
    </source>
</evidence>
<evidence type="ECO:0000313" key="5">
    <source>
        <dbReference type="Proteomes" id="UP000240493"/>
    </source>
</evidence>
<sequence length="488" mass="54895">MVNPGHASKGCTTCKLRRIRCDYGRPFCLHCIKSKRICLAYNVRKKQTMMSHENIDYDNVAPNIHPPAATSQLTVSYPLSRPNHLRANYGASQSNIGFYPYRLVSTYGGKGIHRLVWDDCDNESVAGREHLAMAIWSILETLNKSFHSLRRPIQTIEARKDLLKKYGSATRQLREALTLWPSSSVLLIPIFHFSLYEMIVNLNSEDRTWQTHLSGLLIILQRIPYNTTKFTLTKAIEITDLVTDVNKALVSSTTGGLERASLLLDIVELQLRELVTEMDAIASNSPPPLRKLDIKKLQVSIKRICNQLDLFPTVVRDSIRSTTAPISLGNQPDKGCQNILTNDLVVMQWVVFYTLQIMTSAVLLKIGSFLYSDATYRCKREFAVLSHIIQGAAEGICSITTSYIGLSTQTASYRLAMPHIKTTQALIFIWPLFCVSKAPGLIDLQRNWAREVLWAIGEQCSIPKAMALVSWPSIKQLVPLFTLEGTLI</sequence>
<proteinExistence type="predicted"/>
<protein>
    <recommendedName>
        <fullName evidence="3">Zn(2)-C6 fungal-type domain-containing protein</fullName>
    </recommendedName>
</protein>
<evidence type="ECO:0000313" key="4">
    <source>
        <dbReference type="EMBL" id="PTB40313.1"/>
    </source>
</evidence>
<dbReference type="PROSITE" id="PS50048">
    <property type="entry name" value="ZN2_CY6_FUNGAL_2"/>
    <property type="match status" value="1"/>
</dbReference>
<dbReference type="PANTHER" id="PTHR38791">
    <property type="entry name" value="ZN(II)2CYS6 TRANSCRIPTION FACTOR (EUROFUNG)-RELATED-RELATED"/>
    <property type="match status" value="1"/>
</dbReference>
<keyword evidence="2" id="KW-0472">Membrane</keyword>
<keyword evidence="1" id="KW-0539">Nucleus</keyword>
<dbReference type="SUPFAM" id="SSF57701">
    <property type="entry name" value="Zn2/Cys6 DNA-binding domain"/>
    <property type="match status" value="1"/>
</dbReference>
<keyword evidence="2" id="KW-0812">Transmembrane</keyword>
<dbReference type="Proteomes" id="UP000240493">
    <property type="component" value="Unassembled WGS sequence"/>
</dbReference>
<dbReference type="InterPro" id="IPR001138">
    <property type="entry name" value="Zn2Cys6_DnaBD"/>
</dbReference>
<dbReference type="CDD" id="cd00067">
    <property type="entry name" value="GAL4"/>
    <property type="match status" value="1"/>
</dbReference>
<evidence type="ECO:0000256" key="2">
    <source>
        <dbReference type="SAM" id="Phobius"/>
    </source>
</evidence>
<dbReference type="InterPro" id="IPR053175">
    <property type="entry name" value="DHMBA_Reg_Transcription_Factor"/>
</dbReference>
<organism evidence="4 5">
    <name type="scientific">Trichoderma asperellum (strain ATCC 204424 / CBS 433.97 / NBRC 101777)</name>
    <dbReference type="NCBI Taxonomy" id="1042311"/>
    <lineage>
        <taxon>Eukaryota</taxon>
        <taxon>Fungi</taxon>
        <taxon>Dikarya</taxon>
        <taxon>Ascomycota</taxon>
        <taxon>Pezizomycotina</taxon>
        <taxon>Sordariomycetes</taxon>
        <taxon>Hypocreomycetidae</taxon>
        <taxon>Hypocreales</taxon>
        <taxon>Hypocreaceae</taxon>
        <taxon>Trichoderma</taxon>
    </lineage>
</organism>
<name>A0A2T3Z684_TRIA4</name>
<dbReference type="Gene3D" id="4.10.240.10">
    <property type="entry name" value="Zn(2)-C6 fungal-type DNA-binding domain"/>
    <property type="match status" value="1"/>
</dbReference>
<dbReference type="OrthoDB" id="2991872at2759"/>
<gene>
    <name evidence="4" type="ORF">M441DRAFT_430732</name>
</gene>
<keyword evidence="2" id="KW-1133">Transmembrane helix</keyword>
<feature type="transmembrane region" description="Helical" evidence="2">
    <location>
        <begin position="346"/>
        <end position="371"/>
    </location>
</feature>
<accession>A0A2T3Z684</accession>
<dbReference type="AlphaFoldDB" id="A0A2T3Z684"/>
<dbReference type="EMBL" id="KZ679263">
    <property type="protein sequence ID" value="PTB40313.1"/>
    <property type="molecule type" value="Genomic_DNA"/>
</dbReference>
<keyword evidence="5" id="KW-1185">Reference proteome</keyword>
<dbReference type="PANTHER" id="PTHR38791:SF1">
    <property type="entry name" value="TRANSCRIPTION FACTOR, PUTATIVE-RELATED"/>
    <property type="match status" value="1"/>
</dbReference>
<dbReference type="GO" id="GO:0000981">
    <property type="term" value="F:DNA-binding transcription factor activity, RNA polymerase II-specific"/>
    <property type="evidence" value="ECO:0007669"/>
    <property type="project" value="InterPro"/>
</dbReference>
<reference evidence="4 5" key="1">
    <citation type="submission" date="2016-07" db="EMBL/GenBank/DDBJ databases">
        <title>Multiple horizontal gene transfer events from other fungi enriched the ability of initially mycotrophic Trichoderma (Ascomycota) to feed on dead plant biomass.</title>
        <authorList>
            <consortium name="DOE Joint Genome Institute"/>
            <person name="Aerts A."/>
            <person name="Atanasova L."/>
            <person name="Chenthamara K."/>
            <person name="Zhang J."/>
            <person name="Grujic M."/>
            <person name="Henrissat B."/>
            <person name="Kuo A."/>
            <person name="Salamov A."/>
            <person name="Lipzen A."/>
            <person name="Labutti K."/>
            <person name="Barry K."/>
            <person name="Miao Y."/>
            <person name="Rahimi M.J."/>
            <person name="Shen Q."/>
            <person name="Grigoriev I.V."/>
            <person name="Kubicek C.P."/>
            <person name="Druzhinina I.S."/>
        </authorList>
    </citation>
    <scope>NUCLEOTIDE SEQUENCE [LARGE SCALE GENOMIC DNA]</scope>
    <source>
        <strain evidence="4 5">CBS 433.97</strain>
    </source>
</reference>